<feature type="compositionally biased region" description="Basic and acidic residues" evidence="1">
    <location>
        <begin position="30"/>
        <end position="41"/>
    </location>
</feature>
<gene>
    <name evidence="2" type="ORF">WMY93_028236</name>
</gene>
<feature type="region of interest" description="Disordered" evidence="1">
    <location>
        <begin position="1"/>
        <end position="132"/>
    </location>
</feature>
<dbReference type="EMBL" id="JBBPFD010000021">
    <property type="protein sequence ID" value="KAK7882062.1"/>
    <property type="molecule type" value="Genomic_DNA"/>
</dbReference>
<proteinExistence type="predicted"/>
<feature type="compositionally biased region" description="Basic and acidic residues" evidence="1">
    <location>
        <begin position="83"/>
        <end position="100"/>
    </location>
</feature>
<name>A0AAW0MY43_9GOBI</name>
<feature type="compositionally biased region" description="Polar residues" evidence="1">
    <location>
        <begin position="113"/>
        <end position="132"/>
    </location>
</feature>
<evidence type="ECO:0000256" key="1">
    <source>
        <dbReference type="SAM" id="MobiDB-lite"/>
    </source>
</evidence>
<accession>A0AAW0MY43</accession>
<evidence type="ECO:0000313" key="2">
    <source>
        <dbReference type="EMBL" id="KAK7882062.1"/>
    </source>
</evidence>
<keyword evidence="3" id="KW-1185">Reference proteome</keyword>
<feature type="compositionally biased region" description="Polar residues" evidence="1">
    <location>
        <begin position="1"/>
        <end position="11"/>
    </location>
</feature>
<dbReference type="Proteomes" id="UP001460270">
    <property type="component" value="Unassembled WGS sequence"/>
</dbReference>
<evidence type="ECO:0000313" key="3">
    <source>
        <dbReference type="Proteomes" id="UP001460270"/>
    </source>
</evidence>
<protein>
    <submittedName>
        <fullName evidence="2">Uncharacterized protein</fullName>
    </submittedName>
</protein>
<organism evidence="2 3">
    <name type="scientific">Mugilogobius chulae</name>
    <name type="common">yellowstripe goby</name>
    <dbReference type="NCBI Taxonomy" id="88201"/>
    <lineage>
        <taxon>Eukaryota</taxon>
        <taxon>Metazoa</taxon>
        <taxon>Chordata</taxon>
        <taxon>Craniata</taxon>
        <taxon>Vertebrata</taxon>
        <taxon>Euteleostomi</taxon>
        <taxon>Actinopterygii</taxon>
        <taxon>Neopterygii</taxon>
        <taxon>Teleostei</taxon>
        <taxon>Neoteleostei</taxon>
        <taxon>Acanthomorphata</taxon>
        <taxon>Gobiaria</taxon>
        <taxon>Gobiiformes</taxon>
        <taxon>Gobioidei</taxon>
        <taxon>Gobiidae</taxon>
        <taxon>Gobionellinae</taxon>
        <taxon>Mugilogobius</taxon>
    </lineage>
</organism>
<comment type="caution">
    <text evidence="2">The sequence shown here is derived from an EMBL/GenBank/DDBJ whole genome shotgun (WGS) entry which is preliminary data.</text>
</comment>
<sequence length="187" mass="20975">MSSTRGVQISCVSPGPALKQEIPETPQIKVEPEEQSIKQEEEPLTLCVPECRAVSVKTEESSLLQPNHTEPKEEQTQGEDISTEPHFHSETEGDTEHSSDTDNDEDWRAPLSCSDQVQTRGSSRAPQNSALSSQTSLHWLLKGLKTRNISVMSVKRRLDIEIIYKDTLQFTQEKNHSAVLSVRKLLL</sequence>
<reference evidence="3" key="1">
    <citation type="submission" date="2024-04" db="EMBL/GenBank/DDBJ databases">
        <title>Salinicola lusitanus LLJ914,a marine bacterium isolated from the Okinawa Trough.</title>
        <authorList>
            <person name="Li J."/>
        </authorList>
    </citation>
    <scope>NUCLEOTIDE SEQUENCE [LARGE SCALE GENOMIC DNA]</scope>
</reference>
<dbReference type="AlphaFoldDB" id="A0AAW0MY43"/>